<evidence type="ECO:0000259" key="3">
    <source>
        <dbReference type="PROSITE" id="PS50160"/>
    </source>
</evidence>
<dbReference type="GO" id="GO:0003910">
    <property type="term" value="F:DNA ligase (ATP) activity"/>
    <property type="evidence" value="ECO:0007669"/>
    <property type="project" value="InterPro"/>
</dbReference>
<evidence type="ECO:0000256" key="2">
    <source>
        <dbReference type="ARBA" id="ARBA00022598"/>
    </source>
</evidence>
<keyword evidence="2 4" id="KW-0436">Ligase</keyword>
<dbReference type="Pfam" id="PF04679">
    <property type="entry name" value="DNA_ligase_A_C"/>
    <property type="match status" value="1"/>
</dbReference>
<dbReference type="KEGG" id="mel:Metbo_2385"/>
<dbReference type="EMBL" id="CP002551">
    <property type="protein sequence ID" value="ADZ10598.1"/>
    <property type="molecule type" value="Genomic_DNA"/>
</dbReference>
<reference evidence="4 5" key="2">
    <citation type="journal article" date="2014" name="Int. J. Syst. Evol. Microbiol.">
        <title>Methanobacterium paludis sp. nov. and a novel strain of Methanobacterium lacus isolated from northern peatlands.</title>
        <authorList>
            <person name="Cadillo-Quiroz H."/>
            <person name="Brauer S.L."/>
            <person name="Goodson N."/>
            <person name="Yavitt J.B."/>
            <person name="Zinder S.H."/>
        </authorList>
    </citation>
    <scope>NUCLEOTIDE SEQUENCE [LARGE SCALE GENOMIC DNA]</scope>
    <source>
        <strain evidence="4 5">AL-21</strain>
    </source>
</reference>
<dbReference type="HOGENOM" id="CLU_008325_4_0_2"/>
<keyword evidence="5" id="KW-1185">Reference proteome</keyword>
<dbReference type="InterPro" id="IPR012310">
    <property type="entry name" value="DNA_ligase_ATP-dep_cent"/>
</dbReference>
<dbReference type="PROSITE" id="PS00697">
    <property type="entry name" value="DNA_LIGASE_A1"/>
    <property type="match status" value="1"/>
</dbReference>
<dbReference type="SUPFAM" id="SSF56091">
    <property type="entry name" value="DNA ligase/mRNA capping enzyme, catalytic domain"/>
    <property type="match status" value="1"/>
</dbReference>
<evidence type="ECO:0000256" key="1">
    <source>
        <dbReference type="ARBA" id="ARBA00007572"/>
    </source>
</evidence>
<accession>F0T6G4</accession>
<dbReference type="AlphaFoldDB" id="F0T6G4"/>
<dbReference type="SUPFAM" id="SSF50249">
    <property type="entry name" value="Nucleic acid-binding proteins"/>
    <property type="match status" value="1"/>
</dbReference>
<proteinExistence type="inferred from homology"/>
<dbReference type="PROSITE" id="PS00333">
    <property type="entry name" value="DNA_LIGASE_A2"/>
    <property type="match status" value="1"/>
</dbReference>
<feature type="domain" description="ATP-dependent DNA ligase family profile" evidence="3">
    <location>
        <begin position="101"/>
        <end position="230"/>
    </location>
</feature>
<sequence length="301" mass="34743">MNMIEPMLATLTDPSSLDPTDSWIIEPKYDGERIIAMNYGGKIVLWTRRNIQATHKFPEIVEALNKNIHDDNWIVDGEMTVKGGFRQLLNRNVEDRFKISLLSKKIPATYNIFDIVCYNKQDISKKNLYERKSVLLHSVDEDERIKIVQFDVLKDPEKQFNQYITDGYEGAVIKNLDSNYEFGQRSKNWLKVKKGDTVDVHIIGATKSASSIPFGALMMEKDGKYFGKVGTGFSDKEREEILRMLMENQQPLTIDIPADLESEVLVTSKPFPAEIKMQEMIKRSPRAPVWVRFRWDDVSSK</sequence>
<dbReference type="PROSITE" id="PS50160">
    <property type="entry name" value="DNA_LIGASE_A3"/>
    <property type="match status" value="1"/>
</dbReference>
<evidence type="ECO:0000313" key="4">
    <source>
        <dbReference type="EMBL" id="ADZ10598.1"/>
    </source>
</evidence>
<dbReference type="InterPro" id="IPR050191">
    <property type="entry name" value="ATP-dep_DNA_ligase"/>
</dbReference>
<evidence type="ECO:0000313" key="5">
    <source>
        <dbReference type="Proteomes" id="UP000007490"/>
    </source>
</evidence>
<dbReference type="GO" id="GO:0006281">
    <property type="term" value="P:DNA repair"/>
    <property type="evidence" value="ECO:0007669"/>
    <property type="project" value="InterPro"/>
</dbReference>
<dbReference type="PANTHER" id="PTHR45674">
    <property type="entry name" value="DNA LIGASE 1/3 FAMILY MEMBER"/>
    <property type="match status" value="1"/>
</dbReference>
<reference evidence="5" key="1">
    <citation type="submission" date="2011-02" db="EMBL/GenBank/DDBJ databases">
        <title>Complete sequence of Methanobacterium sp. AL-21.</title>
        <authorList>
            <consortium name="US DOE Joint Genome Institute"/>
            <person name="Lucas S."/>
            <person name="Copeland A."/>
            <person name="Lapidus A."/>
            <person name="Cheng J.-F."/>
            <person name="Goodwin L."/>
            <person name="Pitluck S."/>
            <person name="Chertkov O."/>
            <person name="Detter J.C."/>
            <person name="Han C."/>
            <person name="Tapia R."/>
            <person name="Land M."/>
            <person name="Hauser L."/>
            <person name="Kyrpides N."/>
            <person name="Ivanova N."/>
            <person name="Mikhailova N."/>
            <person name="Pagani I."/>
            <person name="Cadillo-Quiroz H."/>
            <person name="Imachi H."/>
            <person name="Zinder S."/>
            <person name="Liu W."/>
            <person name="Woyke T."/>
        </authorList>
    </citation>
    <scope>NUCLEOTIDE SEQUENCE [LARGE SCALE GENOMIC DNA]</scope>
    <source>
        <strain evidence="5">AL-21</strain>
    </source>
</reference>
<comment type="similarity">
    <text evidence="1">Belongs to the ATP-dependent DNA ligase family.</text>
</comment>
<dbReference type="GO" id="GO:0005524">
    <property type="term" value="F:ATP binding"/>
    <property type="evidence" value="ECO:0007669"/>
    <property type="project" value="InterPro"/>
</dbReference>
<dbReference type="InterPro" id="IPR012309">
    <property type="entry name" value="DNA_ligase_ATP-dep_C"/>
</dbReference>
<dbReference type="Proteomes" id="UP000007490">
    <property type="component" value="Chromosome"/>
</dbReference>
<dbReference type="InterPro" id="IPR016059">
    <property type="entry name" value="DNA_ligase_ATP-dep_CS"/>
</dbReference>
<dbReference type="eggNOG" id="arCOG01347">
    <property type="taxonomic scope" value="Archaea"/>
</dbReference>
<dbReference type="STRING" id="877455.Metbo_2385"/>
<protein>
    <submittedName>
        <fullName evidence="4">ATP dependent DNA ligase</fullName>
    </submittedName>
</protein>
<dbReference type="GO" id="GO:0006310">
    <property type="term" value="P:DNA recombination"/>
    <property type="evidence" value="ECO:0007669"/>
    <property type="project" value="InterPro"/>
</dbReference>
<dbReference type="Gene3D" id="2.40.50.140">
    <property type="entry name" value="Nucleic acid-binding proteins"/>
    <property type="match status" value="1"/>
</dbReference>
<dbReference type="InterPro" id="IPR012340">
    <property type="entry name" value="NA-bd_OB-fold"/>
</dbReference>
<dbReference type="Gene3D" id="3.30.470.30">
    <property type="entry name" value="DNA ligase/mRNA capping enzyme"/>
    <property type="match status" value="1"/>
</dbReference>
<name>F0T6G4_METLA</name>
<dbReference type="Pfam" id="PF01068">
    <property type="entry name" value="DNA_ligase_A_M"/>
    <property type="match status" value="1"/>
</dbReference>
<dbReference type="PANTHER" id="PTHR45674:SF4">
    <property type="entry name" value="DNA LIGASE 1"/>
    <property type="match status" value="1"/>
</dbReference>
<organism evidence="4 5">
    <name type="scientific">Methanobacterium lacus (strain AL-21)</name>
    <dbReference type="NCBI Taxonomy" id="877455"/>
    <lineage>
        <taxon>Archaea</taxon>
        <taxon>Methanobacteriati</taxon>
        <taxon>Methanobacteriota</taxon>
        <taxon>Methanomada group</taxon>
        <taxon>Methanobacteria</taxon>
        <taxon>Methanobacteriales</taxon>
        <taxon>Methanobacteriaceae</taxon>
        <taxon>Methanobacterium</taxon>
    </lineage>
</organism>
<gene>
    <name evidence="4" type="ordered locus">Metbo_2385</name>
</gene>